<dbReference type="SUPFAM" id="SSF46785">
    <property type="entry name" value="Winged helix' DNA-binding domain"/>
    <property type="match status" value="1"/>
</dbReference>
<evidence type="ECO:0000256" key="3">
    <source>
        <dbReference type="ARBA" id="ARBA00023163"/>
    </source>
</evidence>
<dbReference type="KEGG" id="cfm:BJL90_18175"/>
<accession>A0AAC9RMZ4</accession>
<dbReference type="Gene3D" id="1.10.10.10">
    <property type="entry name" value="Winged helix-like DNA-binding domain superfamily/Winged helix DNA-binding domain"/>
    <property type="match status" value="1"/>
</dbReference>
<keyword evidence="7" id="KW-1185">Reference proteome</keyword>
<dbReference type="InterPro" id="IPR001845">
    <property type="entry name" value="HTH_ArsR_DNA-bd_dom"/>
</dbReference>
<dbReference type="RefSeq" id="WP_070971410.1">
    <property type="nucleotide sequence ID" value="NZ_CP017603.1"/>
</dbReference>
<organism evidence="6 8">
    <name type="scientific">Clostridium formicaceticum</name>
    <dbReference type="NCBI Taxonomy" id="1497"/>
    <lineage>
        <taxon>Bacteria</taxon>
        <taxon>Bacillati</taxon>
        <taxon>Bacillota</taxon>
        <taxon>Clostridia</taxon>
        <taxon>Eubacteriales</taxon>
        <taxon>Clostridiaceae</taxon>
        <taxon>Clostridium</taxon>
    </lineage>
</organism>
<keyword evidence="3" id="KW-0804">Transcription</keyword>
<keyword evidence="1" id="KW-0805">Transcription regulation</keyword>
<dbReference type="InterPro" id="IPR036388">
    <property type="entry name" value="WH-like_DNA-bd_sf"/>
</dbReference>
<dbReference type="CDD" id="cd00090">
    <property type="entry name" value="HTH_ARSR"/>
    <property type="match status" value="1"/>
</dbReference>
<dbReference type="PANTHER" id="PTHR33154:SF18">
    <property type="entry name" value="ARSENICAL RESISTANCE OPERON REPRESSOR"/>
    <property type="match status" value="1"/>
</dbReference>
<dbReference type="AlphaFoldDB" id="A0AAC9RMZ4"/>
<evidence type="ECO:0000256" key="1">
    <source>
        <dbReference type="ARBA" id="ARBA00023015"/>
    </source>
</evidence>
<dbReference type="EMBL" id="CP017603">
    <property type="protein sequence ID" value="AOY77615.1"/>
    <property type="molecule type" value="Genomic_DNA"/>
</dbReference>
<evidence type="ECO:0000313" key="5">
    <source>
        <dbReference type="EMBL" id="AOY77615.1"/>
    </source>
</evidence>
<dbReference type="PROSITE" id="PS50987">
    <property type="entry name" value="HTH_ARSR_2"/>
    <property type="match status" value="1"/>
</dbReference>
<dbReference type="PANTHER" id="PTHR33154">
    <property type="entry name" value="TRANSCRIPTIONAL REGULATOR, ARSR FAMILY"/>
    <property type="match status" value="1"/>
</dbReference>
<dbReference type="GO" id="GO:0003700">
    <property type="term" value="F:DNA-binding transcription factor activity"/>
    <property type="evidence" value="ECO:0007669"/>
    <property type="project" value="InterPro"/>
</dbReference>
<keyword evidence="2" id="KW-0238">DNA-binding</keyword>
<dbReference type="GO" id="GO:0003677">
    <property type="term" value="F:DNA binding"/>
    <property type="evidence" value="ECO:0007669"/>
    <property type="project" value="UniProtKB-KW"/>
</dbReference>
<evidence type="ECO:0000259" key="4">
    <source>
        <dbReference type="PROSITE" id="PS50987"/>
    </source>
</evidence>
<dbReference type="InterPro" id="IPR036390">
    <property type="entry name" value="WH_DNA-bd_sf"/>
</dbReference>
<protein>
    <submittedName>
        <fullName evidence="6">HTH-type transcriptional repressor AseR</fullName>
    </submittedName>
    <submittedName>
        <fullName evidence="5">Transcriptional regulator</fullName>
    </submittedName>
</protein>
<evidence type="ECO:0000256" key="2">
    <source>
        <dbReference type="ARBA" id="ARBA00023125"/>
    </source>
</evidence>
<evidence type="ECO:0000313" key="7">
    <source>
        <dbReference type="Proteomes" id="UP000177894"/>
    </source>
</evidence>
<proteinExistence type="predicted"/>
<dbReference type="Proteomes" id="UP000192478">
    <property type="component" value="Chromosome"/>
</dbReference>
<evidence type="ECO:0000313" key="8">
    <source>
        <dbReference type="Proteomes" id="UP000192478"/>
    </source>
</evidence>
<dbReference type="InterPro" id="IPR011991">
    <property type="entry name" value="ArsR-like_HTH"/>
</dbReference>
<dbReference type="EMBL" id="CP020559">
    <property type="protein sequence ID" value="ARE88195.1"/>
    <property type="molecule type" value="Genomic_DNA"/>
</dbReference>
<dbReference type="InterPro" id="IPR051081">
    <property type="entry name" value="HTH_MetalResp_TranReg"/>
</dbReference>
<dbReference type="Pfam" id="PF01022">
    <property type="entry name" value="HTH_5"/>
    <property type="match status" value="1"/>
</dbReference>
<reference evidence="6 8" key="2">
    <citation type="submission" date="2017-03" db="EMBL/GenBank/DDBJ databases">
        <title>Complete sequence of Clostridium formicaceticum DSM 92.</title>
        <authorList>
            <person name="Poehlein A."/>
            <person name="Karl M."/>
            <person name="Bengelsdorf F.R."/>
            <person name="Duerre P."/>
            <person name="Daniel R."/>
        </authorList>
    </citation>
    <scope>NUCLEOTIDE SEQUENCE [LARGE SCALE GENOMIC DNA]</scope>
    <source>
        <strain evidence="6 8">DSM 92</strain>
    </source>
</reference>
<dbReference type="NCBIfam" id="NF033788">
    <property type="entry name" value="HTH_metalloreg"/>
    <property type="match status" value="1"/>
</dbReference>
<reference evidence="5 7" key="1">
    <citation type="submission" date="2016-10" db="EMBL/GenBank/DDBJ databases">
        <title>Complete Genome Sequence of Acetogen Clostridium formicoaceticum ATCC 27076.</title>
        <authorList>
            <person name="Bao T."/>
            <person name="Cheng C."/>
            <person name="Zhao J."/>
            <person name="Yang S.-T."/>
            <person name="Wang J."/>
            <person name="Wang M."/>
        </authorList>
    </citation>
    <scope>NUCLEOTIDE SEQUENCE [LARGE SCALE GENOMIC DNA]</scope>
    <source>
        <strain evidence="5 7">ATCC 27076</strain>
    </source>
</reference>
<name>A0AAC9RMZ4_9CLOT</name>
<dbReference type="Proteomes" id="UP000177894">
    <property type="component" value="Chromosome"/>
</dbReference>
<dbReference type="PRINTS" id="PR00778">
    <property type="entry name" value="HTHARSR"/>
</dbReference>
<evidence type="ECO:0000313" key="6">
    <source>
        <dbReference type="EMBL" id="ARE88195.1"/>
    </source>
</evidence>
<dbReference type="SMART" id="SM00418">
    <property type="entry name" value="HTH_ARSR"/>
    <property type="match status" value="1"/>
</dbReference>
<sequence length="114" mass="13790">MDSLFKTLGDENRLRILNLLRKGELCVCEIEVILETTQSNVSRHLNKLKTKNIIFFEKKAQWIYYRINPQFIEENKLLYDFMNEKMDQNNKFLKDIEKLMKYKEDGFTCESLKK</sequence>
<feature type="domain" description="HTH arsR-type" evidence="4">
    <location>
        <begin position="1"/>
        <end position="87"/>
    </location>
</feature>
<gene>
    <name evidence="6" type="primary">aseR_2</name>
    <name evidence="5" type="ORF">BJL90_18175</name>
    <name evidence="6" type="ORF">CLFO_25960</name>
</gene>